<keyword evidence="8" id="KW-1185">Reference proteome</keyword>
<dbReference type="InterPro" id="IPR020846">
    <property type="entry name" value="MFS_dom"/>
</dbReference>
<accession>A0A0C9MRZ9</accession>
<dbReference type="Gene3D" id="1.20.1250.20">
    <property type="entry name" value="MFS general substrate transporter like domains"/>
    <property type="match status" value="2"/>
</dbReference>
<feature type="transmembrane region" description="Helical" evidence="5">
    <location>
        <begin position="413"/>
        <end position="435"/>
    </location>
</feature>
<feature type="transmembrane region" description="Helical" evidence="5">
    <location>
        <begin position="128"/>
        <end position="148"/>
    </location>
</feature>
<feature type="transmembrane region" description="Helical" evidence="5">
    <location>
        <begin position="32"/>
        <end position="48"/>
    </location>
</feature>
<feature type="transmembrane region" description="Helical" evidence="5">
    <location>
        <begin position="251"/>
        <end position="271"/>
    </location>
</feature>
<dbReference type="PANTHER" id="PTHR23501">
    <property type="entry name" value="MAJOR FACILITATOR SUPERFAMILY"/>
    <property type="match status" value="1"/>
</dbReference>
<feature type="domain" description="Major facilitator superfamily (MFS) profile" evidence="6">
    <location>
        <begin position="30"/>
        <end position="541"/>
    </location>
</feature>
<dbReference type="AlphaFoldDB" id="A0A0C9MRZ9"/>
<evidence type="ECO:0000313" key="7">
    <source>
        <dbReference type="EMBL" id="GAN10224.1"/>
    </source>
</evidence>
<dbReference type="InterPro" id="IPR036259">
    <property type="entry name" value="MFS_trans_sf"/>
</dbReference>
<evidence type="ECO:0000259" key="6">
    <source>
        <dbReference type="PROSITE" id="PS50850"/>
    </source>
</evidence>
<feature type="transmembrane region" description="Helical" evidence="5">
    <location>
        <begin position="160"/>
        <end position="180"/>
    </location>
</feature>
<feature type="transmembrane region" description="Helical" evidence="5">
    <location>
        <begin position="321"/>
        <end position="341"/>
    </location>
</feature>
<keyword evidence="3 5" id="KW-1133">Transmembrane helix</keyword>
<keyword evidence="4 5" id="KW-0472">Membrane</keyword>
<dbReference type="Proteomes" id="UP000053815">
    <property type="component" value="Unassembled WGS sequence"/>
</dbReference>
<dbReference type="STRING" id="91626.A0A0C9MRZ9"/>
<evidence type="ECO:0000256" key="5">
    <source>
        <dbReference type="SAM" id="Phobius"/>
    </source>
</evidence>
<dbReference type="PANTHER" id="PTHR23501:SF87">
    <property type="entry name" value="SIDEROPHORE IRON TRANSPORTER 2"/>
    <property type="match status" value="1"/>
</dbReference>
<gene>
    <name evidence="7" type="ORF">MAM1_0331d09762</name>
</gene>
<dbReference type="EMBL" id="DF836620">
    <property type="protein sequence ID" value="GAN10224.1"/>
    <property type="molecule type" value="Genomic_DNA"/>
</dbReference>
<feature type="transmembrane region" description="Helical" evidence="5">
    <location>
        <begin position="277"/>
        <end position="300"/>
    </location>
</feature>
<keyword evidence="2 5" id="KW-0812">Transmembrane</keyword>
<feature type="transmembrane region" description="Helical" evidence="5">
    <location>
        <begin position="518"/>
        <end position="538"/>
    </location>
</feature>
<name>A0A0C9MRZ9_9FUNG</name>
<evidence type="ECO:0000256" key="3">
    <source>
        <dbReference type="ARBA" id="ARBA00022989"/>
    </source>
</evidence>
<feature type="transmembrane region" description="Helical" evidence="5">
    <location>
        <begin position="99"/>
        <end position="122"/>
    </location>
</feature>
<dbReference type="PROSITE" id="PS50850">
    <property type="entry name" value="MFS"/>
    <property type="match status" value="1"/>
</dbReference>
<feature type="transmembrane region" description="Helical" evidence="5">
    <location>
        <begin position="68"/>
        <end position="87"/>
    </location>
</feature>
<protein>
    <submittedName>
        <fullName evidence="7">Drug:H+ antiporter</fullName>
    </submittedName>
</protein>
<evidence type="ECO:0000256" key="2">
    <source>
        <dbReference type="ARBA" id="ARBA00022692"/>
    </source>
</evidence>
<evidence type="ECO:0000256" key="4">
    <source>
        <dbReference type="ARBA" id="ARBA00023136"/>
    </source>
</evidence>
<dbReference type="InterPro" id="IPR011701">
    <property type="entry name" value="MFS"/>
</dbReference>
<sequence>MSSVAEKNSGSKLQGVKVVELYKLVWSKWDRIALFSGLVIFSWAKGFSGNVNNNLLANVTNLFQSNNLISILSTVLYILQCVLYPLYSKLSDIYGRAQCYTAAIIFYMVSYAVLACANSYEMLVGGRILYAFGLTGVTIMGPITIADITNVVDRGLAQALYNVPGLINLFVGTLAGQAMYSSGNWRWGWGMLTLIILATSSPLIFTLWKLYFQVRRAGLMDEFKAEQQRIRKEENLSFIQKCIWLIEEIDVVGSVLMVAGLCLILLPLVLANSTWGGWGSGVTIGTLVAGVVAWAVFALWELKFAKKPIIPLAKWETRTPIYGVLALSTVTVISSTNWQYYTTYLRLSRQLTASQAQLLERGYNVAYIVCEVIVGLLMKRFRVWRPFVWAGVSLIILGVGLMIPARQPTSSDAFVVVSQTIVGIGSGFLYTPMLVAIQSSVPHESMAIATAMMQVGGSIAASIGSTMAGSIWNNMLPIEIAKRVTGEYDYAKIVGNVVYAQKLPEAQYHSVAAAYGHVQMILSIIAMCIAVLTFCFTIPMKGFGLEEYDTRMEKEREKHELSETVSARSEAIASIGINEKTKSYDSLKPDQFEVQQRA</sequence>
<evidence type="ECO:0000313" key="8">
    <source>
        <dbReference type="Proteomes" id="UP000053815"/>
    </source>
</evidence>
<comment type="subcellular location">
    <subcellularLocation>
        <location evidence="1">Membrane</location>
        <topology evidence="1">Multi-pass membrane protein</topology>
    </subcellularLocation>
</comment>
<feature type="transmembrane region" description="Helical" evidence="5">
    <location>
        <begin position="447"/>
        <end position="472"/>
    </location>
</feature>
<proteinExistence type="predicted"/>
<organism evidence="7">
    <name type="scientific">Mucor ambiguus</name>
    <dbReference type="NCBI Taxonomy" id="91626"/>
    <lineage>
        <taxon>Eukaryota</taxon>
        <taxon>Fungi</taxon>
        <taxon>Fungi incertae sedis</taxon>
        <taxon>Mucoromycota</taxon>
        <taxon>Mucoromycotina</taxon>
        <taxon>Mucoromycetes</taxon>
        <taxon>Mucorales</taxon>
        <taxon>Mucorineae</taxon>
        <taxon>Mucoraceae</taxon>
        <taxon>Mucor</taxon>
    </lineage>
</organism>
<feature type="transmembrane region" description="Helical" evidence="5">
    <location>
        <begin position="361"/>
        <end position="378"/>
    </location>
</feature>
<dbReference type="Pfam" id="PF07690">
    <property type="entry name" value="MFS_1"/>
    <property type="match status" value="1"/>
</dbReference>
<dbReference type="OrthoDB" id="4078873at2759"/>
<feature type="transmembrane region" description="Helical" evidence="5">
    <location>
        <begin position="387"/>
        <end position="407"/>
    </location>
</feature>
<feature type="transmembrane region" description="Helical" evidence="5">
    <location>
        <begin position="186"/>
        <end position="208"/>
    </location>
</feature>
<reference evidence="7" key="1">
    <citation type="submission" date="2014-09" db="EMBL/GenBank/DDBJ databases">
        <title>Draft genome sequence of an oleaginous Mucoromycotina fungus Mucor ambiguus NBRC6742.</title>
        <authorList>
            <person name="Takeda I."/>
            <person name="Yamane N."/>
            <person name="Morita T."/>
            <person name="Tamano K."/>
            <person name="Machida M."/>
            <person name="Baker S."/>
            <person name="Koike H."/>
        </authorList>
    </citation>
    <scope>NUCLEOTIDE SEQUENCE</scope>
    <source>
        <strain evidence="7">NBRC 6742</strain>
    </source>
</reference>
<dbReference type="GO" id="GO:0022857">
    <property type="term" value="F:transmembrane transporter activity"/>
    <property type="evidence" value="ECO:0007669"/>
    <property type="project" value="InterPro"/>
</dbReference>
<evidence type="ECO:0000256" key="1">
    <source>
        <dbReference type="ARBA" id="ARBA00004141"/>
    </source>
</evidence>
<dbReference type="SUPFAM" id="SSF103473">
    <property type="entry name" value="MFS general substrate transporter"/>
    <property type="match status" value="1"/>
</dbReference>
<dbReference type="GO" id="GO:0005886">
    <property type="term" value="C:plasma membrane"/>
    <property type="evidence" value="ECO:0007669"/>
    <property type="project" value="TreeGrafter"/>
</dbReference>